<keyword evidence="2" id="KW-0732">Signal</keyword>
<feature type="compositionally biased region" description="Polar residues" evidence="1">
    <location>
        <begin position="690"/>
        <end position="745"/>
    </location>
</feature>
<sequence length="872" mass="94388">MPPSNTINILLATTILLIALPSAYAFGAGDIPDFAYLNDKAFRHGDIENILETVIKSAGRAAAGGGILGFAKKVMDNASGGSKFNKGDIKKVYFGNWLRDYSQAMDIAGLSKLSADTLVLVVSVLGFMAFGFATREFEVTPDRLGVYLPVEHIDNPKGYAEKEGDARQFHPKLRPPVDPRELEVDQRTGMKNYMATEDQGWDSSTAHIRRTFRACIEYGRRASGREGADLYEAFRLLGTGLHTMEDLLAHSNWCEIGLRKLGYEDVFCHVGDNVHVQAPSGERVPPLVTGTFGSADFMHSMLGEATDHISQASVTALNDQMAQTSQNNDTAEKLSALKNILSKVGGGDDKISQGEQLQAQSQAYHFDPNNVAPPEVQKQLLDLLKWRDDVYRDIIAKIEMVPGLSDLIDELSNALTAYVYTVIAPWLTPILTQATSALGEGSKAVIDSDDQYEVFNDANASDPSHSLLSKDHFGLILNEPAGKIAQIVVVNSVQLIVEAWSNNSDPDDVINRILEAFHHPYYASGNSQIQHQMYDELEKWARDTIGKLTKDAVREGKNKREGDGSVEAGYGGCGHGSSASYGRKTQNSGYQGQSSYQSSDGYGGGQSHGSSQQSSYGGRNESTYGGQNEYSGQTESTYGRHTKSTGRTDESSYGGRSDSGPTYGRNTESSYGRTDEPSYGGRNEPAYGRNTESSYGSTNESSYGGRNETSYGRNTESSPEVSYGGTTEPSYGRNQSSYGGRNESSGGYGERTESSGYGQQTESYGSGGYGGGHGRRHDEEGYGGGAPRQEYGGGGGEYGGRGGYGGGGDEYSQPPPQEFEAARGGGYNPSYGGSGDTFGAERMNIRDDDDDGGHKRRHGHHGHHEERREYDY</sequence>
<dbReference type="InParanoid" id="A0A2H3EBY8"/>
<feature type="compositionally biased region" description="Low complexity" evidence="1">
    <location>
        <begin position="588"/>
        <end position="600"/>
    </location>
</feature>
<dbReference type="Proteomes" id="UP000217790">
    <property type="component" value="Unassembled WGS sequence"/>
</dbReference>
<evidence type="ECO:0000313" key="3">
    <source>
        <dbReference type="EMBL" id="PBL00649.1"/>
    </source>
</evidence>
<name>A0A2H3EBY8_ARMGA</name>
<protein>
    <submittedName>
        <fullName evidence="3">Het-C-domain-containing protein</fullName>
    </submittedName>
</protein>
<feature type="compositionally biased region" description="Polar residues" evidence="1">
    <location>
        <begin position="620"/>
        <end position="639"/>
    </location>
</feature>
<dbReference type="InterPro" id="IPR010816">
    <property type="entry name" value="Het-C"/>
</dbReference>
<dbReference type="EMBL" id="KZ293646">
    <property type="protein sequence ID" value="PBL00649.1"/>
    <property type="molecule type" value="Genomic_DNA"/>
</dbReference>
<feature type="compositionally biased region" description="Basic and acidic residues" evidence="1">
    <location>
        <begin position="552"/>
        <end position="563"/>
    </location>
</feature>
<dbReference type="PANTHER" id="PTHR14905:SF7">
    <property type="entry name" value="VON WILLEBRAND FACTOR A DOMAIN-CONTAINING PROTEIN 7"/>
    <property type="match status" value="1"/>
</dbReference>
<feature type="compositionally biased region" description="Polar residues" evidence="1">
    <location>
        <begin position="577"/>
        <end position="587"/>
    </location>
</feature>
<feature type="compositionally biased region" description="Basic and acidic residues" evidence="1">
    <location>
        <begin position="863"/>
        <end position="872"/>
    </location>
</feature>
<dbReference type="InterPro" id="IPR052577">
    <property type="entry name" value="VWA7"/>
</dbReference>
<evidence type="ECO:0000256" key="2">
    <source>
        <dbReference type="SAM" id="SignalP"/>
    </source>
</evidence>
<feature type="region of interest" description="Disordered" evidence="1">
    <location>
        <begin position="552"/>
        <end position="571"/>
    </location>
</feature>
<dbReference type="PANTHER" id="PTHR14905">
    <property type="entry name" value="NG37"/>
    <property type="match status" value="1"/>
</dbReference>
<feature type="compositionally biased region" description="Low complexity" evidence="1">
    <location>
        <begin position="754"/>
        <end position="764"/>
    </location>
</feature>
<gene>
    <name evidence="3" type="ORF">ARMGADRAFT_1050772</name>
</gene>
<feature type="compositionally biased region" description="Low complexity" evidence="1">
    <location>
        <begin position="608"/>
        <end position="618"/>
    </location>
</feature>
<feature type="signal peptide" evidence="2">
    <location>
        <begin position="1"/>
        <end position="25"/>
    </location>
</feature>
<evidence type="ECO:0000256" key="1">
    <source>
        <dbReference type="SAM" id="MobiDB-lite"/>
    </source>
</evidence>
<dbReference type="Pfam" id="PF07217">
    <property type="entry name" value="Het-C"/>
    <property type="match status" value="1"/>
</dbReference>
<dbReference type="OMA" id="VQDCGHG"/>
<feature type="chain" id="PRO_5013877429" evidence="2">
    <location>
        <begin position="26"/>
        <end position="872"/>
    </location>
</feature>
<feature type="compositionally biased region" description="Gly residues" evidence="1">
    <location>
        <begin position="823"/>
        <end position="836"/>
    </location>
</feature>
<organism evidence="3 4">
    <name type="scientific">Armillaria gallica</name>
    <name type="common">Bulbous honey fungus</name>
    <name type="synonym">Armillaria bulbosa</name>
    <dbReference type="NCBI Taxonomy" id="47427"/>
    <lineage>
        <taxon>Eukaryota</taxon>
        <taxon>Fungi</taxon>
        <taxon>Dikarya</taxon>
        <taxon>Basidiomycota</taxon>
        <taxon>Agaricomycotina</taxon>
        <taxon>Agaricomycetes</taxon>
        <taxon>Agaricomycetidae</taxon>
        <taxon>Agaricales</taxon>
        <taxon>Marasmiineae</taxon>
        <taxon>Physalacriaceae</taxon>
        <taxon>Armillaria</taxon>
    </lineage>
</organism>
<dbReference type="OrthoDB" id="2506204at2759"/>
<dbReference type="AlphaFoldDB" id="A0A2H3EBY8"/>
<accession>A0A2H3EBY8</accession>
<feature type="compositionally biased region" description="Gly residues" evidence="1">
    <location>
        <begin position="782"/>
        <end position="809"/>
    </location>
</feature>
<evidence type="ECO:0000313" key="4">
    <source>
        <dbReference type="Proteomes" id="UP000217790"/>
    </source>
</evidence>
<dbReference type="STRING" id="47427.A0A2H3EBY8"/>
<proteinExistence type="predicted"/>
<reference evidence="4" key="1">
    <citation type="journal article" date="2017" name="Nat. Ecol. Evol.">
        <title>Genome expansion and lineage-specific genetic innovations in the forest pathogenic fungi Armillaria.</title>
        <authorList>
            <person name="Sipos G."/>
            <person name="Prasanna A.N."/>
            <person name="Walter M.C."/>
            <person name="O'Connor E."/>
            <person name="Balint B."/>
            <person name="Krizsan K."/>
            <person name="Kiss B."/>
            <person name="Hess J."/>
            <person name="Varga T."/>
            <person name="Slot J."/>
            <person name="Riley R."/>
            <person name="Boka B."/>
            <person name="Rigling D."/>
            <person name="Barry K."/>
            <person name="Lee J."/>
            <person name="Mihaltcheva S."/>
            <person name="LaButti K."/>
            <person name="Lipzen A."/>
            <person name="Waldron R."/>
            <person name="Moloney N.M."/>
            <person name="Sperisen C."/>
            <person name="Kredics L."/>
            <person name="Vagvoelgyi C."/>
            <person name="Patrignani A."/>
            <person name="Fitzpatrick D."/>
            <person name="Nagy I."/>
            <person name="Doyle S."/>
            <person name="Anderson J.B."/>
            <person name="Grigoriev I.V."/>
            <person name="Gueldener U."/>
            <person name="Muensterkoetter M."/>
            <person name="Nagy L.G."/>
        </authorList>
    </citation>
    <scope>NUCLEOTIDE SEQUENCE [LARGE SCALE GENOMIC DNA]</scope>
    <source>
        <strain evidence="4">Ar21-2</strain>
    </source>
</reference>
<feature type="region of interest" description="Disordered" evidence="1">
    <location>
        <begin position="577"/>
        <end position="872"/>
    </location>
</feature>
<keyword evidence="4" id="KW-1185">Reference proteome</keyword>